<dbReference type="RefSeq" id="WP_128359108.1">
    <property type="nucleotide sequence ID" value="NZ_CP053840.1"/>
</dbReference>
<organism evidence="2 3">
    <name type="scientific">Arcobacter venerupis</name>
    <dbReference type="NCBI Taxonomy" id="1054033"/>
    <lineage>
        <taxon>Bacteria</taxon>
        <taxon>Pseudomonadati</taxon>
        <taxon>Campylobacterota</taxon>
        <taxon>Epsilonproteobacteria</taxon>
        <taxon>Campylobacterales</taxon>
        <taxon>Arcobacteraceae</taxon>
        <taxon>Arcobacter</taxon>
    </lineage>
</organism>
<proteinExistence type="predicted"/>
<dbReference type="EMBL" id="CP053840">
    <property type="protein sequence ID" value="QKF67892.1"/>
    <property type="molecule type" value="Genomic_DNA"/>
</dbReference>
<dbReference type="InterPro" id="IPR012292">
    <property type="entry name" value="Globin/Proto"/>
</dbReference>
<dbReference type="Pfam" id="PF00563">
    <property type="entry name" value="EAL"/>
    <property type="match status" value="1"/>
</dbReference>
<dbReference type="AlphaFoldDB" id="A0AAE7BCI2"/>
<dbReference type="SUPFAM" id="SSF46458">
    <property type="entry name" value="Globin-like"/>
    <property type="match status" value="1"/>
</dbReference>
<dbReference type="GO" id="GO:0020037">
    <property type="term" value="F:heme binding"/>
    <property type="evidence" value="ECO:0007669"/>
    <property type="project" value="InterPro"/>
</dbReference>
<dbReference type="GO" id="GO:0019825">
    <property type="term" value="F:oxygen binding"/>
    <property type="evidence" value="ECO:0007669"/>
    <property type="project" value="InterPro"/>
</dbReference>
<evidence type="ECO:0000313" key="2">
    <source>
        <dbReference type="EMBL" id="QKF67892.1"/>
    </source>
</evidence>
<reference evidence="2 3" key="1">
    <citation type="submission" date="2020-05" db="EMBL/GenBank/DDBJ databases">
        <title>Complete genome sequencing of Campylobacter and Arcobacter type strains.</title>
        <authorList>
            <person name="Miller W.G."/>
            <person name="Yee E."/>
        </authorList>
    </citation>
    <scope>NUCLEOTIDE SEQUENCE [LARGE SCALE GENOMIC DNA]</scope>
    <source>
        <strain evidence="2 3">LMG 26156</strain>
    </source>
</reference>
<dbReference type="SMART" id="SM00052">
    <property type="entry name" value="EAL"/>
    <property type="match status" value="1"/>
</dbReference>
<evidence type="ECO:0000259" key="1">
    <source>
        <dbReference type="PROSITE" id="PS50883"/>
    </source>
</evidence>
<dbReference type="InterPro" id="IPR044398">
    <property type="entry name" value="Globin-sensor_dom"/>
</dbReference>
<dbReference type="InterPro" id="IPR035919">
    <property type="entry name" value="EAL_sf"/>
</dbReference>
<evidence type="ECO:0000313" key="3">
    <source>
        <dbReference type="Proteomes" id="UP000503482"/>
    </source>
</evidence>
<dbReference type="Gene3D" id="1.10.490.10">
    <property type="entry name" value="Globins"/>
    <property type="match status" value="1"/>
</dbReference>
<sequence>MDLSYKKLLKNYKFNEEDASSLKELESIARIYTKELLSGFYEFIFEFDHARMFLHNKEILSRHERGIELWYLNLFCGLYDENYFKKLHTISEIHVRIGLPAHYVNAAFSYVRGFLKEILIKEKRYEVLKSVDKIIDINLDILTIAYKDEEQSKLLSDIVFLKDVVESSSIEPYFQAIFDTKTLEIKKYESLMRLINPKTKEVFSVFAFLQTAKRIMLYEKMMRIMIKKSFKQFSSLDIEFSINLCYEDIANKSFREYIYKKVRTFHKAENIIFEILESDFIEDFNIVKDFATYVRKFGCKIAIDDFGSGYSSMENILKLKPEIIKIDGSLIKNIDTLLESKTIVKNIVNMAKELNATTVAEYVHSKEVFDILKTLDIDFLQGFYLAEPKRWL</sequence>
<dbReference type="InterPro" id="IPR001633">
    <property type="entry name" value="EAL_dom"/>
</dbReference>
<dbReference type="Proteomes" id="UP000503482">
    <property type="component" value="Chromosome"/>
</dbReference>
<dbReference type="PROSITE" id="PS50883">
    <property type="entry name" value="EAL"/>
    <property type="match status" value="1"/>
</dbReference>
<dbReference type="CDD" id="cd01948">
    <property type="entry name" value="EAL"/>
    <property type="match status" value="1"/>
</dbReference>
<gene>
    <name evidence="2" type="ORF">AVENP_2366</name>
</gene>
<name>A0AAE7BCI2_9BACT</name>
<dbReference type="Pfam" id="PF11563">
    <property type="entry name" value="Protoglobin"/>
    <property type="match status" value="1"/>
</dbReference>
<dbReference type="PANTHER" id="PTHR33121:SF71">
    <property type="entry name" value="OXYGEN SENSOR PROTEIN DOSP"/>
    <property type="match status" value="1"/>
</dbReference>
<dbReference type="GO" id="GO:0071111">
    <property type="term" value="F:cyclic-guanylate-specific phosphodiesterase activity"/>
    <property type="evidence" value="ECO:0007669"/>
    <property type="project" value="InterPro"/>
</dbReference>
<dbReference type="PANTHER" id="PTHR33121">
    <property type="entry name" value="CYCLIC DI-GMP PHOSPHODIESTERASE PDEF"/>
    <property type="match status" value="1"/>
</dbReference>
<keyword evidence="3" id="KW-1185">Reference proteome</keyword>
<protein>
    <submittedName>
        <fullName evidence="2">Globin sensor-containing diguanylate phosphodiesterase</fullName>
    </submittedName>
</protein>
<accession>A0AAE7BCI2</accession>
<feature type="domain" description="EAL" evidence="1">
    <location>
        <begin position="154"/>
        <end position="392"/>
    </location>
</feature>
<dbReference type="KEGG" id="avp:AVENP_2366"/>
<dbReference type="SUPFAM" id="SSF141868">
    <property type="entry name" value="EAL domain-like"/>
    <property type="match status" value="1"/>
</dbReference>
<dbReference type="Gene3D" id="3.20.20.450">
    <property type="entry name" value="EAL domain"/>
    <property type="match status" value="1"/>
</dbReference>
<dbReference type="InterPro" id="IPR009050">
    <property type="entry name" value="Globin-like_sf"/>
</dbReference>
<dbReference type="InterPro" id="IPR050706">
    <property type="entry name" value="Cyclic-di-GMP_PDE-like"/>
</dbReference>